<dbReference type="PROSITE" id="PS51782">
    <property type="entry name" value="LYSM"/>
    <property type="match status" value="1"/>
</dbReference>
<proteinExistence type="predicted"/>
<dbReference type="GO" id="GO:0006412">
    <property type="term" value="P:translation"/>
    <property type="evidence" value="ECO:0007669"/>
    <property type="project" value="InterPro"/>
</dbReference>
<feature type="transmembrane region" description="Helical" evidence="1">
    <location>
        <begin position="21"/>
        <end position="43"/>
    </location>
</feature>
<evidence type="ECO:0000256" key="1">
    <source>
        <dbReference type="SAM" id="Phobius"/>
    </source>
</evidence>
<dbReference type="SUPFAM" id="SSF54106">
    <property type="entry name" value="LysM domain"/>
    <property type="match status" value="1"/>
</dbReference>
<dbReference type="SMART" id="SM00257">
    <property type="entry name" value="LysM"/>
    <property type="match status" value="1"/>
</dbReference>
<keyword evidence="1" id="KW-0812">Transmembrane</keyword>
<keyword evidence="1" id="KW-0472">Membrane</keyword>
<evidence type="ECO:0000259" key="2">
    <source>
        <dbReference type="PROSITE" id="PS51782"/>
    </source>
</evidence>
<dbReference type="Proteomes" id="UP000316706">
    <property type="component" value="Unassembled WGS sequence"/>
</dbReference>
<dbReference type="GO" id="GO:0005840">
    <property type="term" value="C:ribosome"/>
    <property type="evidence" value="ECO:0007669"/>
    <property type="project" value="InterPro"/>
</dbReference>
<dbReference type="Pfam" id="PF01476">
    <property type="entry name" value="LysM"/>
    <property type="match status" value="1"/>
</dbReference>
<keyword evidence="4" id="KW-1185">Reference proteome</keyword>
<dbReference type="GO" id="GO:0003735">
    <property type="term" value="F:structural constituent of ribosome"/>
    <property type="evidence" value="ECO:0007669"/>
    <property type="project" value="InterPro"/>
</dbReference>
<dbReference type="Gene3D" id="3.10.350.10">
    <property type="entry name" value="LysM domain"/>
    <property type="match status" value="1"/>
</dbReference>
<protein>
    <submittedName>
        <fullName evidence="3">LysM domain-containing protein</fullName>
    </submittedName>
</protein>
<feature type="domain" description="LysM" evidence="2">
    <location>
        <begin position="57"/>
        <end position="107"/>
    </location>
</feature>
<accession>A0A543IBX5</accession>
<dbReference type="AlphaFoldDB" id="A0A543IBX5"/>
<dbReference type="CDD" id="cd00118">
    <property type="entry name" value="LysM"/>
    <property type="match status" value="1"/>
</dbReference>
<dbReference type="InterPro" id="IPR020592">
    <property type="entry name" value="Ribosomal_bS16_CS"/>
</dbReference>
<comment type="caution">
    <text evidence="3">The sequence shown here is derived from an EMBL/GenBank/DDBJ whole genome shotgun (WGS) entry which is preliminary data.</text>
</comment>
<dbReference type="InterPro" id="IPR036779">
    <property type="entry name" value="LysM_dom_sf"/>
</dbReference>
<dbReference type="EMBL" id="VFPO01000001">
    <property type="protein sequence ID" value="TQM68084.1"/>
    <property type="molecule type" value="Genomic_DNA"/>
</dbReference>
<dbReference type="PROSITE" id="PS00732">
    <property type="entry name" value="RIBOSOMAL_S16"/>
    <property type="match status" value="1"/>
</dbReference>
<gene>
    <name evidence="3" type="ORF">FHX41_1717</name>
</gene>
<dbReference type="InterPro" id="IPR018392">
    <property type="entry name" value="LysM"/>
</dbReference>
<evidence type="ECO:0000313" key="4">
    <source>
        <dbReference type="Proteomes" id="UP000316706"/>
    </source>
</evidence>
<name>A0A543IBX5_9ACTN</name>
<reference evidence="3 4" key="1">
    <citation type="submission" date="2019-06" db="EMBL/GenBank/DDBJ databases">
        <title>Sequencing the genomes of 1000 actinobacteria strains.</title>
        <authorList>
            <person name="Klenk H.-P."/>
        </authorList>
    </citation>
    <scope>NUCLEOTIDE SEQUENCE [LARGE SCALE GENOMIC DNA]</scope>
    <source>
        <strain evidence="3 4">DSM 45043</strain>
    </source>
</reference>
<sequence length="110" mass="11573">MPGSPDNHRTPIRLTRRGRAVVVAFIAAVALVLLWVTVGPGALAGGGESRAPSAPGETVVVDPGETLWEIASDIDPDGDPRLMVQRIMSLNGMADDPTVLPGQELRIPSR</sequence>
<keyword evidence="1" id="KW-1133">Transmembrane helix</keyword>
<evidence type="ECO:0000313" key="3">
    <source>
        <dbReference type="EMBL" id="TQM68084.1"/>
    </source>
</evidence>
<organism evidence="3 4">
    <name type="scientific">Actinomadura hallensis</name>
    <dbReference type="NCBI Taxonomy" id="337895"/>
    <lineage>
        <taxon>Bacteria</taxon>
        <taxon>Bacillati</taxon>
        <taxon>Actinomycetota</taxon>
        <taxon>Actinomycetes</taxon>
        <taxon>Streptosporangiales</taxon>
        <taxon>Thermomonosporaceae</taxon>
        <taxon>Actinomadura</taxon>
    </lineage>
</organism>